<evidence type="ECO:0000259" key="8">
    <source>
        <dbReference type="SMART" id="SM00563"/>
    </source>
</evidence>
<keyword evidence="4" id="KW-0808">Transferase</keyword>
<dbReference type="EMBL" id="UINC01001184">
    <property type="protein sequence ID" value="SUZ73627.1"/>
    <property type="molecule type" value="Genomic_DNA"/>
</dbReference>
<feature type="transmembrane region" description="Helical" evidence="7">
    <location>
        <begin position="12"/>
        <end position="39"/>
    </location>
</feature>
<dbReference type="PANTHER" id="PTHR10434:SF64">
    <property type="entry name" value="1-ACYL-SN-GLYCEROL-3-PHOSPHATE ACYLTRANSFERASE-RELATED"/>
    <property type="match status" value="1"/>
</dbReference>
<dbReference type="SMART" id="SM00563">
    <property type="entry name" value="PlsC"/>
    <property type="match status" value="1"/>
</dbReference>
<evidence type="ECO:0000256" key="4">
    <source>
        <dbReference type="ARBA" id="ARBA00022679"/>
    </source>
</evidence>
<evidence type="ECO:0000313" key="9">
    <source>
        <dbReference type="EMBL" id="SUZ73627.1"/>
    </source>
</evidence>
<gene>
    <name evidence="9" type="ORF">METZ01_LOCUS26481</name>
</gene>
<evidence type="ECO:0000256" key="7">
    <source>
        <dbReference type="SAM" id="Phobius"/>
    </source>
</evidence>
<dbReference type="InterPro" id="IPR002123">
    <property type="entry name" value="Plipid/glycerol_acylTrfase"/>
</dbReference>
<dbReference type="InterPro" id="IPR004552">
    <property type="entry name" value="AGP_acyltrans"/>
</dbReference>
<dbReference type="GO" id="GO:0006654">
    <property type="term" value="P:phosphatidic acid biosynthetic process"/>
    <property type="evidence" value="ECO:0007669"/>
    <property type="project" value="TreeGrafter"/>
</dbReference>
<protein>
    <recommendedName>
        <fullName evidence="8">Phospholipid/glycerol acyltransferase domain-containing protein</fullName>
    </recommendedName>
</protein>
<keyword evidence="7" id="KW-0472">Membrane</keyword>
<keyword evidence="3" id="KW-0444">Lipid biosynthesis</keyword>
<comment type="similarity">
    <text evidence="2">Belongs to the 1-acyl-sn-glycerol-3-phosphate acyltransferase family.</text>
</comment>
<dbReference type="GO" id="GO:0016020">
    <property type="term" value="C:membrane"/>
    <property type="evidence" value="ECO:0007669"/>
    <property type="project" value="InterPro"/>
</dbReference>
<dbReference type="NCBIfam" id="TIGR00530">
    <property type="entry name" value="AGP_acyltrn"/>
    <property type="match status" value="1"/>
</dbReference>
<name>A0A381Q6C5_9ZZZZ</name>
<accession>A0A381Q6C5</accession>
<dbReference type="CDD" id="cd07989">
    <property type="entry name" value="LPLAT_AGPAT-like"/>
    <property type="match status" value="1"/>
</dbReference>
<feature type="domain" description="Phospholipid/glycerol acyltransferase" evidence="8">
    <location>
        <begin position="79"/>
        <end position="193"/>
    </location>
</feature>
<dbReference type="PANTHER" id="PTHR10434">
    <property type="entry name" value="1-ACYL-SN-GLYCEROL-3-PHOSPHATE ACYLTRANSFERASE"/>
    <property type="match status" value="1"/>
</dbReference>
<reference evidence="9" key="1">
    <citation type="submission" date="2018-05" db="EMBL/GenBank/DDBJ databases">
        <authorList>
            <person name="Lanie J.A."/>
            <person name="Ng W.-L."/>
            <person name="Kazmierczak K.M."/>
            <person name="Andrzejewski T.M."/>
            <person name="Davidsen T.M."/>
            <person name="Wayne K.J."/>
            <person name="Tettelin H."/>
            <person name="Glass J.I."/>
            <person name="Rusch D."/>
            <person name="Podicherti R."/>
            <person name="Tsui H.-C.T."/>
            <person name="Winkler M.E."/>
        </authorList>
    </citation>
    <scope>NUCLEOTIDE SEQUENCE</scope>
</reference>
<proteinExistence type="inferred from homology"/>
<evidence type="ECO:0000256" key="2">
    <source>
        <dbReference type="ARBA" id="ARBA00008655"/>
    </source>
</evidence>
<evidence type="ECO:0000256" key="1">
    <source>
        <dbReference type="ARBA" id="ARBA00005189"/>
    </source>
</evidence>
<keyword evidence="6" id="KW-0012">Acyltransferase</keyword>
<comment type="pathway">
    <text evidence="1">Lipid metabolism.</text>
</comment>
<keyword evidence="7" id="KW-0812">Transmembrane</keyword>
<organism evidence="9">
    <name type="scientific">marine metagenome</name>
    <dbReference type="NCBI Taxonomy" id="408172"/>
    <lineage>
        <taxon>unclassified sequences</taxon>
        <taxon>metagenomes</taxon>
        <taxon>ecological metagenomes</taxon>
    </lineage>
</organism>
<dbReference type="AlphaFoldDB" id="A0A381Q6C5"/>
<sequence>MVRSLHKLVIKIWWAWFYTLAAVQTILYFPILVIILMLPRGYAKLFWIARNLWSRIILHGSGFYLSFENQHKLKTETNCLIIANHTSYMDIFLMFILNKTPFTFVGKKELYGIPIFGYIYKRAAILVDRSNSKSRHEVYGRANKLLEEGYNICIFPETNYLDETAVLADFKHGAFKIAIENKLPIIPIVMFDCKLKFPWSPIFGKPGQLRAKVLDKIEVNDLTEEDIPELIDKTRKIMKDELLADPKKAPLKAANKYRELQKK</sequence>
<evidence type="ECO:0000256" key="6">
    <source>
        <dbReference type="ARBA" id="ARBA00023315"/>
    </source>
</evidence>
<evidence type="ECO:0000256" key="5">
    <source>
        <dbReference type="ARBA" id="ARBA00023098"/>
    </source>
</evidence>
<dbReference type="Pfam" id="PF01553">
    <property type="entry name" value="Acyltransferase"/>
    <property type="match status" value="1"/>
</dbReference>
<keyword evidence="7" id="KW-1133">Transmembrane helix</keyword>
<dbReference type="SUPFAM" id="SSF69593">
    <property type="entry name" value="Glycerol-3-phosphate (1)-acyltransferase"/>
    <property type="match status" value="1"/>
</dbReference>
<evidence type="ECO:0000256" key="3">
    <source>
        <dbReference type="ARBA" id="ARBA00022516"/>
    </source>
</evidence>
<dbReference type="GO" id="GO:0003841">
    <property type="term" value="F:1-acylglycerol-3-phosphate O-acyltransferase activity"/>
    <property type="evidence" value="ECO:0007669"/>
    <property type="project" value="InterPro"/>
</dbReference>
<keyword evidence="5" id="KW-0443">Lipid metabolism</keyword>